<evidence type="ECO:0000313" key="3">
    <source>
        <dbReference type="EMBL" id="ACA58890.1"/>
    </source>
</evidence>
<name>B1I1E7_DESAP</name>
<dbReference type="SMART" id="SM00646">
    <property type="entry name" value="Ami_3"/>
    <property type="match status" value="1"/>
</dbReference>
<keyword evidence="4" id="KW-1185">Reference proteome</keyword>
<dbReference type="InterPro" id="IPR002508">
    <property type="entry name" value="MurNAc-LAA_cat"/>
</dbReference>
<dbReference type="CDD" id="cd02696">
    <property type="entry name" value="MurNAc-LAA"/>
    <property type="match status" value="1"/>
</dbReference>
<reference evidence="3 4" key="2">
    <citation type="journal article" date="2008" name="Science">
        <title>Environmental genomics reveals a single-species ecosystem deep within Earth.</title>
        <authorList>
            <person name="Chivian D."/>
            <person name="Brodie E.L."/>
            <person name="Alm E.J."/>
            <person name="Culley D.E."/>
            <person name="Dehal P.S."/>
            <person name="Desantis T.Z."/>
            <person name="Gihring T.M."/>
            <person name="Lapidus A."/>
            <person name="Lin L.H."/>
            <person name="Lowry S.R."/>
            <person name="Moser D.P."/>
            <person name="Richardson P.M."/>
            <person name="Southam G."/>
            <person name="Wanger G."/>
            <person name="Pratt L.M."/>
            <person name="Andersen G.L."/>
            <person name="Hazen T.C."/>
            <person name="Brockman F.J."/>
            <person name="Arkin A.P."/>
            <person name="Onstott T.C."/>
        </authorList>
    </citation>
    <scope>NUCLEOTIDE SEQUENCE [LARGE SCALE GENOMIC DNA]</scope>
    <source>
        <strain evidence="3 4">MP104C</strain>
    </source>
</reference>
<dbReference type="SUPFAM" id="SSF53187">
    <property type="entry name" value="Zn-dependent exopeptidases"/>
    <property type="match status" value="1"/>
</dbReference>
<evidence type="ECO:0000313" key="4">
    <source>
        <dbReference type="Proteomes" id="UP000008544"/>
    </source>
</evidence>
<sequence>MPVWIGSRRLGLRHLLLLAAIPLVLIGFSQAYQALEAHLQQRTVAALSWILSGKTIVVDAGHGGIDTGVGKGPVAEKDVNLEIALKLAELLRQGGATVLTTRDNDHRMGTRYREDLALRVRLAEEQNADLFISIHANSYPRDPGQRGAQTFFQRGEEDGAALSRAIQAEIIRILANTDRTPKGMDFFLGRNASMPTVIVETGFVTNPREFKLLQDPGYQQKMAFAIYCGIVKYLAEQATPATKWVDEKIIETFRRQVPETVAP</sequence>
<evidence type="ECO:0000256" key="1">
    <source>
        <dbReference type="ARBA" id="ARBA00022801"/>
    </source>
</evidence>
<protein>
    <submittedName>
        <fullName evidence="3">N-acetylmuramoyl-L-alanine amidase</fullName>
        <ecNumber evidence="3">3.5.1.28</ecNumber>
    </submittedName>
</protein>
<dbReference type="GO" id="GO:0008745">
    <property type="term" value="F:N-acetylmuramoyl-L-alanine amidase activity"/>
    <property type="evidence" value="ECO:0007669"/>
    <property type="project" value="UniProtKB-EC"/>
</dbReference>
<dbReference type="KEGG" id="dau:Daud_0332"/>
<dbReference type="GO" id="GO:0030288">
    <property type="term" value="C:outer membrane-bounded periplasmic space"/>
    <property type="evidence" value="ECO:0007669"/>
    <property type="project" value="TreeGrafter"/>
</dbReference>
<dbReference type="RefSeq" id="WP_012301482.1">
    <property type="nucleotide sequence ID" value="NC_010424.1"/>
</dbReference>
<dbReference type="PANTHER" id="PTHR30404">
    <property type="entry name" value="N-ACETYLMURAMOYL-L-ALANINE AMIDASE"/>
    <property type="match status" value="1"/>
</dbReference>
<proteinExistence type="predicted"/>
<dbReference type="HOGENOM" id="CLU_014322_7_0_9"/>
<organism evidence="3 4">
    <name type="scientific">Desulforudis audaxviator (strain MP104C)</name>
    <dbReference type="NCBI Taxonomy" id="477974"/>
    <lineage>
        <taxon>Bacteria</taxon>
        <taxon>Bacillati</taxon>
        <taxon>Bacillota</taxon>
        <taxon>Clostridia</taxon>
        <taxon>Thermoanaerobacterales</taxon>
        <taxon>Candidatus Desulforudaceae</taxon>
        <taxon>Candidatus Desulforudis</taxon>
    </lineage>
</organism>
<evidence type="ECO:0000259" key="2">
    <source>
        <dbReference type="SMART" id="SM00646"/>
    </source>
</evidence>
<dbReference type="Gene3D" id="3.40.630.40">
    <property type="entry name" value="Zn-dependent exopeptidases"/>
    <property type="match status" value="1"/>
</dbReference>
<dbReference type="Pfam" id="PF01520">
    <property type="entry name" value="Amidase_3"/>
    <property type="match status" value="1"/>
</dbReference>
<gene>
    <name evidence="3" type="ordered locus">Daud_0332</name>
</gene>
<keyword evidence="1 3" id="KW-0378">Hydrolase</keyword>
<accession>B1I1E7</accession>
<dbReference type="EMBL" id="CP000860">
    <property type="protein sequence ID" value="ACA58890.1"/>
    <property type="molecule type" value="Genomic_DNA"/>
</dbReference>
<feature type="domain" description="MurNAc-LAA" evidence="2">
    <location>
        <begin position="120"/>
        <end position="231"/>
    </location>
</feature>
<dbReference type="PANTHER" id="PTHR30404:SF0">
    <property type="entry name" value="N-ACETYLMURAMOYL-L-ALANINE AMIDASE AMIC"/>
    <property type="match status" value="1"/>
</dbReference>
<dbReference type="OrthoDB" id="9772024at2"/>
<dbReference type="AlphaFoldDB" id="B1I1E7"/>
<dbReference type="eggNOG" id="COG0860">
    <property type="taxonomic scope" value="Bacteria"/>
</dbReference>
<reference evidence="4" key="1">
    <citation type="submission" date="2007-10" db="EMBL/GenBank/DDBJ databases">
        <title>Complete sequence of chromosome of Desulforudis audaxviator MP104C.</title>
        <authorList>
            <person name="Copeland A."/>
            <person name="Lucas S."/>
            <person name="Lapidus A."/>
            <person name="Barry K."/>
            <person name="Glavina del Rio T."/>
            <person name="Dalin E."/>
            <person name="Tice H."/>
            <person name="Bruce D."/>
            <person name="Pitluck S."/>
            <person name="Lowry S.R."/>
            <person name="Larimer F."/>
            <person name="Land M.L."/>
            <person name="Hauser L."/>
            <person name="Kyrpides N."/>
            <person name="Ivanova N.N."/>
            <person name="Richardson P."/>
        </authorList>
    </citation>
    <scope>NUCLEOTIDE SEQUENCE [LARGE SCALE GENOMIC DNA]</scope>
    <source>
        <strain evidence="4">MP104C</strain>
    </source>
</reference>
<dbReference type="EC" id="3.5.1.28" evidence="3"/>
<dbReference type="Proteomes" id="UP000008544">
    <property type="component" value="Chromosome"/>
</dbReference>
<dbReference type="InterPro" id="IPR050695">
    <property type="entry name" value="N-acetylmuramoyl_amidase_3"/>
</dbReference>
<dbReference type="GO" id="GO:0009253">
    <property type="term" value="P:peptidoglycan catabolic process"/>
    <property type="evidence" value="ECO:0007669"/>
    <property type="project" value="InterPro"/>
</dbReference>
<dbReference type="STRING" id="477974.Daud_0332"/>